<dbReference type="SUPFAM" id="SSF64356">
    <property type="entry name" value="SNARE-like"/>
    <property type="match status" value="1"/>
</dbReference>
<dbReference type="GO" id="GO:0030008">
    <property type="term" value="C:TRAPP complex"/>
    <property type="evidence" value="ECO:0007669"/>
    <property type="project" value="UniProtKB-UniRule"/>
</dbReference>
<dbReference type="PANTHER" id="PTHR23249">
    <property type="entry name" value="TRAFFICKING PROTEIN PARTICLE COMPLEX SUBUNIT"/>
    <property type="match status" value="1"/>
</dbReference>
<dbReference type="Proteomes" id="UP000193467">
    <property type="component" value="Unassembled WGS sequence"/>
</dbReference>
<keyword evidence="3 6" id="KW-0931">ER-Golgi transport</keyword>
<dbReference type="GO" id="GO:0005794">
    <property type="term" value="C:Golgi apparatus"/>
    <property type="evidence" value="ECO:0007669"/>
    <property type="project" value="UniProtKB-SubCell"/>
</dbReference>
<keyword evidence="2 6" id="KW-0256">Endoplasmic reticulum</keyword>
<name>A0A1Y2FU15_9BASI</name>
<evidence type="ECO:0000256" key="7">
    <source>
        <dbReference type="SAM" id="MobiDB-lite"/>
    </source>
</evidence>
<comment type="similarity">
    <text evidence="5">Belongs to the TRAPP small subunits family. BET5 subfamily.</text>
</comment>
<evidence type="ECO:0000313" key="9">
    <source>
        <dbReference type="Proteomes" id="UP000193467"/>
    </source>
</evidence>
<evidence type="ECO:0000256" key="5">
    <source>
        <dbReference type="ARBA" id="ARBA00038167"/>
    </source>
</evidence>
<keyword evidence="4 6" id="KW-0333">Golgi apparatus</keyword>
<keyword evidence="1 6" id="KW-0813">Transport</keyword>
<dbReference type="SMART" id="SM01399">
    <property type="entry name" value="Sybindin"/>
    <property type="match status" value="1"/>
</dbReference>
<comment type="subcellular location">
    <subcellularLocation>
        <location evidence="6">Endoplasmic reticulum</location>
    </subcellularLocation>
    <subcellularLocation>
        <location evidence="6">Golgi apparatus</location>
        <location evidence="6">cis-Golgi network</location>
    </subcellularLocation>
</comment>
<dbReference type="GO" id="GO:0006888">
    <property type="term" value="P:endoplasmic reticulum to Golgi vesicle-mediated transport"/>
    <property type="evidence" value="ECO:0007669"/>
    <property type="project" value="UniProtKB-UniRule"/>
</dbReference>
<feature type="region of interest" description="Disordered" evidence="7">
    <location>
        <begin position="32"/>
        <end position="99"/>
    </location>
</feature>
<comment type="caution">
    <text evidence="8">The sequence shown here is derived from an EMBL/GenBank/DDBJ whole genome shotgun (WGS) entry which is preliminary data.</text>
</comment>
<dbReference type="Pfam" id="PF04099">
    <property type="entry name" value="Sybindin"/>
    <property type="match status" value="1"/>
</dbReference>
<sequence length="213" mass="23321">MTVYSLSIFDRHTNCCFFHPFAGRLPPPGPSTLPAVYPAQPAPSPSPSTPANRPLSTSSLPPWEKQPPSTGGVVAQHTGEGAPGQEGEQPPTGEPARGGLAFDEEAKLVYGIIFSLRNMAKKLSGRDDDSFQSFSTSTYKLHYLHTATSYHFVLLTSPMAESLRFLLRQIHTGPFTDWVIRNPLVDLDSNNGKGIDNEQFRRSVEKLVLSINV</sequence>
<accession>A0A1Y2FU15</accession>
<gene>
    <name evidence="8" type="ORF">BCR35DRAFT_302303</name>
</gene>
<evidence type="ECO:0000256" key="4">
    <source>
        <dbReference type="ARBA" id="ARBA00023034"/>
    </source>
</evidence>
<dbReference type="PANTHER" id="PTHR23249:SF16">
    <property type="entry name" value="TRAFFICKING PROTEIN PARTICLE COMPLEX SUBUNIT 1"/>
    <property type="match status" value="1"/>
</dbReference>
<comment type="subunit">
    <text evidence="6">Part of the multisubunit transport protein particle (TRAPP) complex.</text>
</comment>
<dbReference type="GO" id="GO:0005783">
    <property type="term" value="C:endoplasmic reticulum"/>
    <property type="evidence" value="ECO:0007669"/>
    <property type="project" value="UniProtKB-SubCell"/>
</dbReference>
<evidence type="ECO:0000256" key="1">
    <source>
        <dbReference type="ARBA" id="ARBA00022448"/>
    </source>
</evidence>
<dbReference type="EMBL" id="MCGR01000013">
    <property type="protein sequence ID" value="ORY87511.1"/>
    <property type="molecule type" value="Genomic_DNA"/>
</dbReference>
<evidence type="ECO:0000256" key="2">
    <source>
        <dbReference type="ARBA" id="ARBA00022824"/>
    </source>
</evidence>
<dbReference type="FunCoup" id="A0A1Y2FU15">
    <property type="interactions" value="128"/>
</dbReference>
<dbReference type="STRING" id="106004.A0A1Y2FU15"/>
<protein>
    <recommendedName>
        <fullName evidence="6">Trafficking protein particle complex subunit</fullName>
    </recommendedName>
</protein>
<organism evidence="8 9">
    <name type="scientific">Leucosporidium creatinivorum</name>
    <dbReference type="NCBI Taxonomy" id="106004"/>
    <lineage>
        <taxon>Eukaryota</taxon>
        <taxon>Fungi</taxon>
        <taxon>Dikarya</taxon>
        <taxon>Basidiomycota</taxon>
        <taxon>Pucciniomycotina</taxon>
        <taxon>Microbotryomycetes</taxon>
        <taxon>Leucosporidiales</taxon>
        <taxon>Leucosporidium</taxon>
    </lineage>
</organism>
<dbReference type="OrthoDB" id="3364529at2759"/>
<dbReference type="InParanoid" id="A0A1Y2FU15"/>
<evidence type="ECO:0000256" key="3">
    <source>
        <dbReference type="ARBA" id="ARBA00022892"/>
    </source>
</evidence>
<dbReference type="InterPro" id="IPR011012">
    <property type="entry name" value="Longin-like_dom_sf"/>
</dbReference>
<feature type="compositionally biased region" description="Low complexity" evidence="7">
    <location>
        <begin position="78"/>
        <end position="95"/>
    </location>
</feature>
<dbReference type="Gene3D" id="3.30.450.70">
    <property type="match status" value="1"/>
</dbReference>
<evidence type="ECO:0000313" key="8">
    <source>
        <dbReference type="EMBL" id="ORY87511.1"/>
    </source>
</evidence>
<keyword evidence="9" id="KW-1185">Reference proteome</keyword>
<reference evidence="8 9" key="1">
    <citation type="submission" date="2016-07" db="EMBL/GenBank/DDBJ databases">
        <title>Pervasive Adenine N6-methylation of Active Genes in Fungi.</title>
        <authorList>
            <consortium name="DOE Joint Genome Institute"/>
            <person name="Mondo S.J."/>
            <person name="Dannebaum R.O."/>
            <person name="Kuo R.C."/>
            <person name="Labutti K."/>
            <person name="Haridas S."/>
            <person name="Kuo A."/>
            <person name="Salamov A."/>
            <person name="Ahrendt S.R."/>
            <person name="Lipzen A."/>
            <person name="Sullivan W."/>
            <person name="Andreopoulos W.B."/>
            <person name="Clum A."/>
            <person name="Lindquist E."/>
            <person name="Daum C."/>
            <person name="Ramamoorthy G.K."/>
            <person name="Gryganskyi A."/>
            <person name="Culley D."/>
            <person name="Magnuson J.K."/>
            <person name="James T.Y."/>
            <person name="O'Malley M.A."/>
            <person name="Stajich J.E."/>
            <person name="Spatafora J.W."/>
            <person name="Visel A."/>
            <person name="Grigoriev I.V."/>
        </authorList>
    </citation>
    <scope>NUCLEOTIDE SEQUENCE [LARGE SCALE GENOMIC DNA]</scope>
    <source>
        <strain evidence="8 9">62-1032</strain>
    </source>
</reference>
<proteinExistence type="inferred from homology"/>
<evidence type="ECO:0000256" key="6">
    <source>
        <dbReference type="RuleBase" id="RU366065"/>
    </source>
</evidence>
<dbReference type="InterPro" id="IPR007233">
    <property type="entry name" value="TRAPPC"/>
</dbReference>
<dbReference type="AlphaFoldDB" id="A0A1Y2FU15"/>